<feature type="transmembrane region" description="Helical" evidence="8">
    <location>
        <begin position="294"/>
        <end position="312"/>
    </location>
</feature>
<feature type="transmembrane region" description="Helical" evidence="8">
    <location>
        <begin position="266"/>
        <end position="285"/>
    </location>
</feature>
<dbReference type="OrthoDB" id="9786665at2"/>
<keyword evidence="6 8" id="KW-1133">Transmembrane helix</keyword>
<feature type="transmembrane region" description="Helical" evidence="8">
    <location>
        <begin position="318"/>
        <end position="340"/>
    </location>
</feature>
<reference evidence="10 11" key="1">
    <citation type="submission" date="2019-12" db="EMBL/GenBank/DDBJ databases">
        <authorList>
            <person name="Dong K."/>
        </authorList>
    </citation>
    <scope>NUCLEOTIDE SEQUENCE [LARGE SCALE GENOMIC DNA]</scope>
    <source>
        <strain evidence="10 11">JCM 31225</strain>
    </source>
</reference>
<dbReference type="InterPro" id="IPR011701">
    <property type="entry name" value="MFS"/>
</dbReference>
<evidence type="ECO:0000256" key="1">
    <source>
        <dbReference type="ARBA" id="ARBA00003321"/>
    </source>
</evidence>
<feature type="transmembrane region" description="Helical" evidence="8">
    <location>
        <begin position="12"/>
        <end position="34"/>
    </location>
</feature>
<dbReference type="GO" id="GO:0055056">
    <property type="term" value="F:D-glucose transmembrane transporter activity"/>
    <property type="evidence" value="ECO:0007669"/>
    <property type="project" value="InterPro"/>
</dbReference>
<evidence type="ECO:0000313" key="11">
    <source>
        <dbReference type="Proteomes" id="UP000435036"/>
    </source>
</evidence>
<dbReference type="GO" id="GO:1904659">
    <property type="term" value="P:D-glucose transmembrane transport"/>
    <property type="evidence" value="ECO:0007669"/>
    <property type="project" value="InterPro"/>
</dbReference>
<dbReference type="Proteomes" id="UP000435036">
    <property type="component" value="Unassembled WGS sequence"/>
</dbReference>
<feature type="transmembrane region" description="Helical" evidence="8">
    <location>
        <begin position="230"/>
        <end position="251"/>
    </location>
</feature>
<dbReference type="GO" id="GO:0005886">
    <property type="term" value="C:plasma membrane"/>
    <property type="evidence" value="ECO:0007669"/>
    <property type="project" value="UniProtKB-SubCell"/>
</dbReference>
<dbReference type="Gene3D" id="1.20.1250.20">
    <property type="entry name" value="MFS general substrate transporter like domains"/>
    <property type="match status" value="2"/>
</dbReference>
<dbReference type="InterPro" id="IPR005964">
    <property type="entry name" value="Glc/Gal_transptr_bac"/>
</dbReference>
<gene>
    <name evidence="10" type="primary">gluP</name>
    <name evidence="10" type="ORF">GQF63_09310</name>
</gene>
<feature type="transmembrane region" description="Helical" evidence="8">
    <location>
        <begin position="46"/>
        <end position="67"/>
    </location>
</feature>
<dbReference type="PANTHER" id="PTHR43702">
    <property type="entry name" value="L-FUCOSE-PROTON SYMPORTER"/>
    <property type="match status" value="1"/>
</dbReference>
<evidence type="ECO:0000313" key="10">
    <source>
        <dbReference type="EMBL" id="MVZ62217.1"/>
    </source>
</evidence>
<dbReference type="AlphaFoldDB" id="A0A6N8KYP2"/>
<organism evidence="10 11">
    <name type="scientific">Sphingobacterium humi</name>
    <dbReference type="NCBI Taxonomy" id="1796905"/>
    <lineage>
        <taxon>Bacteria</taxon>
        <taxon>Pseudomonadati</taxon>
        <taxon>Bacteroidota</taxon>
        <taxon>Sphingobacteriia</taxon>
        <taxon>Sphingobacteriales</taxon>
        <taxon>Sphingobacteriaceae</taxon>
        <taxon>Sphingobacterium</taxon>
    </lineage>
</organism>
<keyword evidence="5 8" id="KW-0812">Transmembrane</keyword>
<feature type="transmembrane region" description="Helical" evidence="8">
    <location>
        <begin position="140"/>
        <end position="162"/>
    </location>
</feature>
<name>A0A6N8KYP2_9SPHI</name>
<feature type="transmembrane region" description="Helical" evidence="8">
    <location>
        <begin position="352"/>
        <end position="372"/>
    </location>
</feature>
<keyword evidence="4" id="KW-1003">Cell membrane</keyword>
<keyword evidence="7 8" id="KW-0472">Membrane</keyword>
<dbReference type="SUPFAM" id="SSF103473">
    <property type="entry name" value="MFS general substrate transporter"/>
    <property type="match status" value="1"/>
</dbReference>
<comment type="similarity">
    <text evidence="3">Belongs to the major facilitator superfamily. FHS transporter (TC 2.A.1.7) family.</text>
</comment>
<accession>A0A6N8KYP2</accession>
<feature type="domain" description="Major facilitator superfamily (MFS) profile" evidence="9">
    <location>
        <begin position="12"/>
        <end position="402"/>
    </location>
</feature>
<dbReference type="EMBL" id="WSQA01000006">
    <property type="protein sequence ID" value="MVZ62217.1"/>
    <property type="molecule type" value="Genomic_DNA"/>
</dbReference>
<dbReference type="Pfam" id="PF07690">
    <property type="entry name" value="MFS_1"/>
    <property type="match status" value="1"/>
</dbReference>
<proteinExistence type="inferred from homology"/>
<feature type="transmembrane region" description="Helical" evidence="8">
    <location>
        <begin position="102"/>
        <end position="119"/>
    </location>
</feature>
<sequence>MNSLSVKNVRLYLLIIGFMYAVLGFSIGINAYFIPFVQEAFALNTATSYLIMTATFSAYVVFAIPSARVIKRIGYKKSICTSFMILAIGFSLVALSASKASFAMFLVALFILGMAQTLLTDSVNSYVTILGPPSSAAKRISIMGIADKLALAGASFILALFLDLQHVDLDHIEVPFFSIAGLAILVGILVFLSPLPEINAPGEVEEPQSTNLDFQVYGNSKSSIFQMPHLYLGAMAIFFDVGVEIIALGSINDYAKVLGLDHPEHYVWYTTLGMVMGYLCGVSFIPKYISQRQGLVACTVLGIMITFVLLFVPAGISIYFVAALGFANSLLWPTIFPLALSDLGRFTKQGASILVMGIIGGAVLPLLFGFMADGYGHQLAYIICIPAYLYLLFYAIWGSKLRP</sequence>
<evidence type="ECO:0000259" key="9">
    <source>
        <dbReference type="PROSITE" id="PS50850"/>
    </source>
</evidence>
<dbReference type="PROSITE" id="PS50850">
    <property type="entry name" value="MFS"/>
    <property type="match status" value="1"/>
</dbReference>
<evidence type="ECO:0000256" key="2">
    <source>
        <dbReference type="ARBA" id="ARBA00004429"/>
    </source>
</evidence>
<dbReference type="PANTHER" id="PTHR43702:SF12">
    <property type="entry name" value="N-ACETYL GLUCOSAMINE TRANSPORTER NAGP"/>
    <property type="match status" value="1"/>
</dbReference>
<evidence type="ECO:0000256" key="5">
    <source>
        <dbReference type="ARBA" id="ARBA00022692"/>
    </source>
</evidence>
<evidence type="ECO:0000256" key="6">
    <source>
        <dbReference type="ARBA" id="ARBA00022989"/>
    </source>
</evidence>
<feature type="transmembrane region" description="Helical" evidence="8">
    <location>
        <begin position="79"/>
        <end position="96"/>
    </location>
</feature>
<dbReference type="InterPro" id="IPR020846">
    <property type="entry name" value="MFS_dom"/>
</dbReference>
<evidence type="ECO:0000256" key="7">
    <source>
        <dbReference type="ARBA" id="ARBA00023136"/>
    </source>
</evidence>
<protein>
    <submittedName>
        <fullName evidence="10">Glucose/galactose MFS transporter</fullName>
    </submittedName>
</protein>
<dbReference type="InterPro" id="IPR050375">
    <property type="entry name" value="MFS_TsgA-like"/>
</dbReference>
<keyword evidence="11" id="KW-1185">Reference proteome</keyword>
<evidence type="ECO:0000256" key="3">
    <source>
        <dbReference type="ARBA" id="ARBA00009120"/>
    </source>
</evidence>
<evidence type="ECO:0000256" key="8">
    <source>
        <dbReference type="SAM" id="Phobius"/>
    </source>
</evidence>
<feature type="transmembrane region" description="Helical" evidence="8">
    <location>
        <begin position="378"/>
        <end position="397"/>
    </location>
</feature>
<dbReference type="RefSeq" id="WP_160368962.1">
    <property type="nucleotide sequence ID" value="NZ_WSQA01000006.1"/>
</dbReference>
<dbReference type="NCBIfam" id="TIGR01272">
    <property type="entry name" value="gluP"/>
    <property type="match status" value="1"/>
</dbReference>
<comment type="caution">
    <text evidence="10">The sequence shown here is derived from an EMBL/GenBank/DDBJ whole genome shotgun (WGS) entry which is preliminary data.</text>
</comment>
<feature type="transmembrane region" description="Helical" evidence="8">
    <location>
        <begin position="174"/>
        <end position="192"/>
    </location>
</feature>
<evidence type="ECO:0000256" key="4">
    <source>
        <dbReference type="ARBA" id="ARBA00022475"/>
    </source>
</evidence>
<comment type="function">
    <text evidence="1">Intake of glucose and galactose.</text>
</comment>
<comment type="subcellular location">
    <subcellularLocation>
        <location evidence="2">Cell inner membrane</location>
        <topology evidence="2">Multi-pass membrane protein</topology>
    </subcellularLocation>
</comment>
<dbReference type="GO" id="GO:0005354">
    <property type="term" value="F:galactose transmembrane transporter activity"/>
    <property type="evidence" value="ECO:0007669"/>
    <property type="project" value="InterPro"/>
</dbReference>
<dbReference type="InterPro" id="IPR036259">
    <property type="entry name" value="MFS_trans_sf"/>
</dbReference>